<dbReference type="EMBL" id="QRDZ01000019">
    <property type="protein sequence ID" value="RED65413.1"/>
    <property type="molecule type" value="Genomic_DNA"/>
</dbReference>
<accession>A0A3D9IUE2</accession>
<dbReference type="Proteomes" id="UP000256977">
    <property type="component" value="Unassembled WGS sequence"/>
</dbReference>
<gene>
    <name evidence="1" type="ORF">DFP98_11944</name>
</gene>
<organism evidence="1 2">
    <name type="scientific">Cohnella phaseoli</name>
    <dbReference type="NCBI Taxonomy" id="456490"/>
    <lineage>
        <taxon>Bacteria</taxon>
        <taxon>Bacillati</taxon>
        <taxon>Bacillota</taxon>
        <taxon>Bacilli</taxon>
        <taxon>Bacillales</taxon>
        <taxon>Paenibacillaceae</taxon>
        <taxon>Cohnella</taxon>
    </lineage>
</organism>
<dbReference type="AlphaFoldDB" id="A0A3D9IUE2"/>
<reference evidence="1 2" key="1">
    <citation type="submission" date="2018-07" db="EMBL/GenBank/DDBJ databases">
        <title>Genomic Encyclopedia of Type Strains, Phase III (KMG-III): the genomes of soil and plant-associated and newly described type strains.</title>
        <authorList>
            <person name="Whitman W."/>
        </authorList>
    </citation>
    <scope>NUCLEOTIDE SEQUENCE [LARGE SCALE GENOMIC DNA]</scope>
    <source>
        <strain evidence="1 2">CECT 7287</strain>
    </source>
</reference>
<comment type="caution">
    <text evidence="1">The sequence shown here is derived from an EMBL/GenBank/DDBJ whole genome shotgun (WGS) entry which is preliminary data.</text>
</comment>
<keyword evidence="2" id="KW-1185">Reference proteome</keyword>
<evidence type="ECO:0000313" key="1">
    <source>
        <dbReference type="EMBL" id="RED65413.1"/>
    </source>
</evidence>
<sequence length="34" mass="3940">MTVIYNSRNAVMPQLNISFIVHRPLRAPAKESER</sequence>
<evidence type="ECO:0000313" key="2">
    <source>
        <dbReference type="Proteomes" id="UP000256977"/>
    </source>
</evidence>
<name>A0A3D9IUE2_9BACL</name>
<proteinExistence type="predicted"/>
<protein>
    <submittedName>
        <fullName evidence="1">Uncharacterized protein</fullName>
    </submittedName>
</protein>